<keyword evidence="2" id="KW-1185">Reference proteome</keyword>
<evidence type="ECO:0000313" key="1">
    <source>
        <dbReference type="EMBL" id="ARU46107.1"/>
    </source>
</evidence>
<dbReference type="InterPro" id="IPR036162">
    <property type="entry name" value="Resolvase-like_N_sf"/>
</dbReference>
<reference evidence="1 2" key="2">
    <citation type="journal article" date="2020" name="Antonie Van Leeuwenhoek">
        <title>Phylogenomic characterisation of a novel corynebacterial species pathogenic to animals.</title>
        <authorList>
            <person name="Moller J."/>
            <person name="Musella L."/>
            <person name="Melnikov V."/>
            <person name="Geissdorfer W."/>
            <person name="Burkovski A."/>
            <person name="Sangal V."/>
        </authorList>
    </citation>
    <scope>NUCLEOTIDE SEQUENCE [LARGE SCALE GENOMIC DNA]</scope>
    <source>
        <strain evidence="1 2">PO100/5</strain>
    </source>
</reference>
<dbReference type="CDD" id="cd03768">
    <property type="entry name" value="SR_ResInv"/>
    <property type="match status" value="1"/>
</dbReference>
<dbReference type="EMBL" id="CP021417">
    <property type="protein sequence ID" value="ARU46107.1"/>
    <property type="molecule type" value="Genomic_DNA"/>
</dbReference>
<sequence>MLIGYAHASTEKQDLQVQREQLATYGVEAGRIYFDHGGSGRNTQCPGLGQAIAACRAGDTLVMTKLDLLASSVHDAFGIAPDLQQRGVALQIGCGCRQSPSLTRRSCVSDESWKQADSIG</sequence>
<dbReference type="Proteomes" id="UP000195652">
    <property type="component" value="Chromosome"/>
</dbReference>
<reference evidence="1 2" key="1">
    <citation type="journal article" date="2014" name="BMC Vet. Res.">
        <title>First report of Corynebacterium pseudotuberculosis from caseous lymphadenitis lesions in Black Alentejano pig (Sus scrofa domesticus).</title>
        <authorList>
            <person name="Oliveira M."/>
            <person name="Barroco C."/>
            <person name="Mottola C."/>
            <person name="Santos R."/>
            <person name="Lemsaddek A."/>
            <person name="Tavares L."/>
            <person name="Semedo-Lemsaddek T."/>
        </authorList>
    </citation>
    <scope>NUCLEOTIDE SEQUENCE [LARGE SCALE GENOMIC DNA]</scope>
    <source>
        <strain evidence="1 2">PO100/5</strain>
    </source>
</reference>
<dbReference type="KEGG" id="csil:CBE74_05960"/>
<dbReference type="SUPFAM" id="SSF53041">
    <property type="entry name" value="Resolvase-like"/>
    <property type="match status" value="1"/>
</dbReference>
<protein>
    <submittedName>
        <fullName evidence="1">Recombinase family protein</fullName>
    </submittedName>
</protein>
<proteinExistence type="predicted"/>
<dbReference type="GO" id="GO:0000150">
    <property type="term" value="F:DNA strand exchange activity"/>
    <property type="evidence" value="ECO:0007669"/>
    <property type="project" value="InterPro"/>
</dbReference>
<dbReference type="InterPro" id="IPR006119">
    <property type="entry name" value="Resolv_N"/>
</dbReference>
<dbReference type="SMART" id="SM00857">
    <property type="entry name" value="Resolvase"/>
    <property type="match status" value="1"/>
</dbReference>
<evidence type="ECO:0000313" key="2">
    <source>
        <dbReference type="Proteomes" id="UP000195652"/>
    </source>
</evidence>
<organism evidence="1 2">
    <name type="scientific">Corynebacterium silvaticum</name>
    <dbReference type="NCBI Taxonomy" id="2320431"/>
    <lineage>
        <taxon>Bacteria</taxon>
        <taxon>Bacillati</taxon>
        <taxon>Actinomycetota</taxon>
        <taxon>Actinomycetes</taxon>
        <taxon>Mycobacteriales</taxon>
        <taxon>Corynebacteriaceae</taxon>
        <taxon>Corynebacterium</taxon>
    </lineage>
</organism>
<reference evidence="1 2" key="3">
    <citation type="journal article" date="2020" name="Int. J. Syst. Evol. Microbiol.">
        <title>Corynebacterium silvaticum sp. nov., a unique group of NTTB corynebacteria in wild boar and roe deer.</title>
        <authorList>
            <person name="Dangel A."/>
            <person name="Berger A."/>
            <person name="Rau J."/>
            <person name="Eisenberg T."/>
            <person name="Kampfer P."/>
            <person name="Margos G."/>
            <person name="Contzen M."/>
            <person name="Busse H.J."/>
            <person name="Konrad R."/>
            <person name="Peters M."/>
            <person name="Sting R."/>
            <person name="Sing A."/>
        </authorList>
    </citation>
    <scope>NUCLEOTIDE SEQUENCE [LARGE SCALE GENOMIC DNA]</scope>
    <source>
        <strain evidence="1 2">PO100/5</strain>
    </source>
</reference>
<dbReference type="RefSeq" id="WP_087453926.1">
    <property type="nucleotide sequence ID" value="NZ_CP021417.2"/>
</dbReference>
<accession>A0A7Y4PAD0</accession>
<dbReference type="GO" id="GO:0003677">
    <property type="term" value="F:DNA binding"/>
    <property type="evidence" value="ECO:0007669"/>
    <property type="project" value="InterPro"/>
</dbReference>
<dbReference type="Gene3D" id="3.40.50.1390">
    <property type="entry name" value="Resolvase, N-terminal catalytic domain"/>
    <property type="match status" value="1"/>
</dbReference>
<dbReference type="Pfam" id="PF00239">
    <property type="entry name" value="Resolvase"/>
    <property type="match status" value="1"/>
</dbReference>
<dbReference type="OrthoDB" id="3405463at2"/>
<reference evidence="1 2" key="4">
    <citation type="journal article" date="2020" name="PLoS ONE">
        <title>Taxonomic classification of strain PO100/5 shows a broader geographic distribution and genetic markers of the recently described Corynebacterium silvaticum.</title>
        <authorList>
            <person name="Viana M.V.C."/>
            <person name="Profeta R."/>
            <person name="da Silva A.L."/>
            <person name="Hurtado R."/>
            <person name="Cerqueira J.C."/>
            <person name="Ribeiro B.F.S."/>
            <person name="Almeida M.O."/>
            <person name="Morais-Rodrigues F."/>
            <person name="Soares S.C."/>
            <person name="Oliveira M."/>
            <person name="Tavares L."/>
            <person name="Figueiredo H."/>
            <person name="Wattam A.R."/>
            <person name="Barh D."/>
            <person name="Ghosh P."/>
            <person name="Silva A."/>
            <person name="Azevedo V."/>
        </authorList>
    </citation>
    <scope>NUCLEOTIDE SEQUENCE [LARGE SCALE GENOMIC DNA]</scope>
    <source>
        <strain evidence="1 2">PO100/5</strain>
    </source>
</reference>
<name>A0A7Y4PAD0_9CORY</name>
<gene>
    <name evidence="1" type="ORF">CBE74_05960</name>
</gene>
<dbReference type="GeneID" id="75007800"/>
<dbReference type="PROSITE" id="PS51736">
    <property type="entry name" value="RECOMBINASES_3"/>
    <property type="match status" value="1"/>
</dbReference>
<dbReference type="AlphaFoldDB" id="A0A7Y4PAD0"/>